<dbReference type="EC" id="2.4.-.-" evidence="2"/>
<dbReference type="Proteomes" id="UP001062165">
    <property type="component" value="Chromosome"/>
</dbReference>
<dbReference type="InterPro" id="IPR029044">
    <property type="entry name" value="Nucleotide-diphossugar_trans"/>
</dbReference>
<sequence>MPNLVSIIMPVYNAEQYVAEAIDSVLAQQHDYWELLIVNDGSTDRSDEIIRGYTDARIQYFKQDNAGVSVARNVAMQAMKGDYFCFLDGDDQLTVSSLSSRLEVFAQNSKLSFVDGAVSNRTEDLSKETSQWMPNFKGEPLSDLISLSGKSFFGVTWMIKRAPNYNYAFDPSFTHGEDLWFYIQQAKNHQYSFTSEVIYLRRISAGSAMSNLHGLANGYLSLEAKLSQLDIPPCLLSAYRAKRKSIMFKSYLRAGKVLSAFNYYFKT</sequence>
<dbReference type="EMBL" id="CP106735">
    <property type="protein sequence ID" value="UXX81106.1"/>
    <property type="molecule type" value="Genomic_DNA"/>
</dbReference>
<dbReference type="GO" id="GO:0016757">
    <property type="term" value="F:glycosyltransferase activity"/>
    <property type="evidence" value="ECO:0007669"/>
    <property type="project" value="UniProtKB-KW"/>
</dbReference>
<dbReference type="Gene3D" id="3.90.550.10">
    <property type="entry name" value="Spore Coat Polysaccharide Biosynthesis Protein SpsA, Chain A"/>
    <property type="match status" value="1"/>
</dbReference>
<name>A0ABY6D4L9_9BACT</name>
<keyword evidence="2" id="KW-0808">Transferase</keyword>
<gene>
    <name evidence="2" type="ORF">N7E81_08330</name>
</gene>
<organism evidence="2 3">
    <name type="scientific">Reichenbachiella carrageenanivorans</name>
    <dbReference type="NCBI Taxonomy" id="2979869"/>
    <lineage>
        <taxon>Bacteria</taxon>
        <taxon>Pseudomonadati</taxon>
        <taxon>Bacteroidota</taxon>
        <taxon>Cytophagia</taxon>
        <taxon>Cytophagales</taxon>
        <taxon>Reichenbachiellaceae</taxon>
        <taxon>Reichenbachiella</taxon>
    </lineage>
</organism>
<feature type="domain" description="Glycosyltransferase 2-like" evidence="1">
    <location>
        <begin position="6"/>
        <end position="162"/>
    </location>
</feature>
<keyword evidence="2" id="KW-0328">Glycosyltransferase</keyword>
<proteinExistence type="predicted"/>
<evidence type="ECO:0000259" key="1">
    <source>
        <dbReference type="Pfam" id="PF00535"/>
    </source>
</evidence>
<accession>A0ABY6D4L9</accession>
<evidence type="ECO:0000313" key="3">
    <source>
        <dbReference type="Proteomes" id="UP001062165"/>
    </source>
</evidence>
<dbReference type="PANTHER" id="PTHR22916:SF3">
    <property type="entry name" value="UDP-GLCNAC:BETAGAL BETA-1,3-N-ACETYLGLUCOSAMINYLTRANSFERASE-LIKE PROTEIN 1"/>
    <property type="match status" value="1"/>
</dbReference>
<dbReference type="Pfam" id="PF00535">
    <property type="entry name" value="Glycos_transf_2"/>
    <property type="match status" value="1"/>
</dbReference>
<protein>
    <submittedName>
        <fullName evidence="2">Glycosyltransferase</fullName>
        <ecNumber evidence="2">2.4.-.-</ecNumber>
    </submittedName>
</protein>
<dbReference type="SUPFAM" id="SSF53448">
    <property type="entry name" value="Nucleotide-diphospho-sugar transferases"/>
    <property type="match status" value="1"/>
</dbReference>
<reference evidence="2" key="1">
    <citation type="submission" date="2022-10" db="EMBL/GenBank/DDBJ databases">
        <title>Comparative genomics and taxonomic characterization of three novel marine species of genus Reichenbachiella exhibiting antioxidant and polysaccharide degradation activities.</title>
        <authorList>
            <person name="Muhammad N."/>
            <person name="Lee Y.-J."/>
            <person name="Ko J."/>
            <person name="Kim S.-G."/>
        </authorList>
    </citation>
    <scope>NUCLEOTIDE SEQUENCE</scope>
    <source>
        <strain evidence="2">Wsw4-B4</strain>
    </source>
</reference>
<dbReference type="CDD" id="cd00761">
    <property type="entry name" value="Glyco_tranf_GTA_type"/>
    <property type="match status" value="1"/>
</dbReference>
<dbReference type="InterPro" id="IPR001173">
    <property type="entry name" value="Glyco_trans_2-like"/>
</dbReference>
<keyword evidence="3" id="KW-1185">Reference proteome</keyword>
<dbReference type="PANTHER" id="PTHR22916">
    <property type="entry name" value="GLYCOSYLTRANSFERASE"/>
    <property type="match status" value="1"/>
</dbReference>
<dbReference type="RefSeq" id="WP_263052835.1">
    <property type="nucleotide sequence ID" value="NZ_CP106735.1"/>
</dbReference>
<evidence type="ECO:0000313" key="2">
    <source>
        <dbReference type="EMBL" id="UXX81106.1"/>
    </source>
</evidence>